<dbReference type="Gene3D" id="3.40.50.620">
    <property type="entry name" value="HUPs"/>
    <property type="match status" value="1"/>
</dbReference>
<dbReference type="GO" id="GO:0005886">
    <property type="term" value="C:plasma membrane"/>
    <property type="evidence" value="ECO:0007669"/>
    <property type="project" value="UniProtKB-SubCell"/>
</dbReference>
<dbReference type="Proteomes" id="UP000477543">
    <property type="component" value="Unassembled WGS sequence"/>
</dbReference>
<evidence type="ECO:0000256" key="4">
    <source>
        <dbReference type="ARBA" id="ARBA00012438"/>
    </source>
</evidence>
<dbReference type="InterPro" id="IPR003594">
    <property type="entry name" value="HATPase_dom"/>
</dbReference>
<keyword evidence="9" id="KW-0418">Kinase</keyword>
<feature type="transmembrane region" description="Helical" evidence="14">
    <location>
        <begin position="387"/>
        <end position="407"/>
    </location>
</feature>
<reference evidence="16 17" key="1">
    <citation type="submission" date="2020-01" db="EMBL/GenBank/DDBJ databases">
        <title>Glutamicibacter soli M275.</title>
        <authorList>
            <person name="Meng X."/>
        </authorList>
    </citation>
    <scope>NUCLEOTIDE SEQUENCE [LARGE SCALE GENOMIC DNA]</scope>
    <source>
        <strain evidence="16 17">M275</strain>
    </source>
</reference>
<comment type="catalytic activity">
    <reaction evidence="1">
        <text>ATP + protein L-histidine = ADP + protein N-phospho-L-histidine.</text>
        <dbReference type="EC" id="2.7.13.3"/>
    </reaction>
</comment>
<dbReference type="GO" id="GO:0005737">
    <property type="term" value="C:cytoplasm"/>
    <property type="evidence" value="ECO:0007669"/>
    <property type="project" value="UniProtKB-ARBA"/>
</dbReference>
<dbReference type="SMART" id="SM00387">
    <property type="entry name" value="HATPase_c"/>
    <property type="match status" value="1"/>
</dbReference>
<dbReference type="SUPFAM" id="SSF55874">
    <property type="entry name" value="ATPase domain of HSP90 chaperone/DNA topoisomerase II/histidine kinase"/>
    <property type="match status" value="1"/>
</dbReference>
<dbReference type="RefSeq" id="WP_047117819.1">
    <property type="nucleotide sequence ID" value="NZ_JBNBOD010000004.1"/>
</dbReference>
<keyword evidence="5" id="KW-0597">Phosphoprotein</keyword>
<dbReference type="EMBL" id="WYDN01000007">
    <property type="protein sequence ID" value="NAZ16326.1"/>
    <property type="molecule type" value="Genomic_DNA"/>
</dbReference>
<dbReference type="Gene3D" id="1.20.120.620">
    <property type="entry name" value="Backbone structure of the membrane domain of e. Coli histidine kinase receptor kdpd"/>
    <property type="match status" value="1"/>
</dbReference>
<evidence type="ECO:0000259" key="15">
    <source>
        <dbReference type="PROSITE" id="PS50109"/>
    </source>
</evidence>
<dbReference type="InterPro" id="IPR052023">
    <property type="entry name" value="Histidine_kinase_KdpD"/>
</dbReference>
<keyword evidence="13 14" id="KW-0472">Membrane</keyword>
<keyword evidence="6" id="KW-0808">Transferase</keyword>
<dbReference type="PROSITE" id="PS50109">
    <property type="entry name" value="HIS_KIN"/>
    <property type="match status" value="1"/>
</dbReference>
<dbReference type="FunFam" id="3.40.50.300:FF:000483">
    <property type="entry name" value="Sensor histidine kinase KdpD"/>
    <property type="match status" value="1"/>
</dbReference>
<keyword evidence="7 14" id="KW-0812">Transmembrane</keyword>
<dbReference type="Gene3D" id="3.40.50.300">
    <property type="entry name" value="P-loop containing nucleotide triphosphate hydrolases"/>
    <property type="match status" value="1"/>
</dbReference>
<dbReference type="Gene3D" id="3.30.565.10">
    <property type="entry name" value="Histidine kinase-like ATPase, C-terminal domain"/>
    <property type="match status" value="1"/>
</dbReference>
<keyword evidence="12" id="KW-0902">Two-component regulatory system</keyword>
<dbReference type="GO" id="GO:0000155">
    <property type="term" value="F:phosphorelay sensor kinase activity"/>
    <property type="evidence" value="ECO:0007669"/>
    <property type="project" value="InterPro"/>
</dbReference>
<dbReference type="InterPro" id="IPR027417">
    <property type="entry name" value="P-loop_NTPase"/>
</dbReference>
<proteinExistence type="predicted"/>
<dbReference type="InterPro" id="IPR014729">
    <property type="entry name" value="Rossmann-like_a/b/a_fold"/>
</dbReference>
<accession>A0A6L9GAG3</accession>
<dbReference type="InterPro" id="IPR038318">
    <property type="entry name" value="KdpD_sf"/>
</dbReference>
<comment type="caution">
    <text evidence="16">The sequence shown here is derived from an EMBL/GenBank/DDBJ whole genome shotgun (WGS) entry which is preliminary data.</text>
</comment>
<evidence type="ECO:0000256" key="10">
    <source>
        <dbReference type="ARBA" id="ARBA00022840"/>
    </source>
</evidence>
<dbReference type="Pfam" id="PF00512">
    <property type="entry name" value="HisKA"/>
    <property type="match status" value="1"/>
</dbReference>
<evidence type="ECO:0000256" key="3">
    <source>
        <dbReference type="ARBA" id="ARBA00004236"/>
    </source>
</evidence>
<evidence type="ECO:0000256" key="13">
    <source>
        <dbReference type="ARBA" id="ARBA00023136"/>
    </source>
</evidence>
<dbReference type="InterPro" id="IPR003661">
    <property type="entry name" value="HisK_dim/P_dom"/>
</dbReference>
<evidence type="ECO:0000256" key="9">
    <source>
        <dbReference type="ARBA" id="ARBA00022777"/>
    </source>
</evidence>
<dbReference type="InterPro" id="IPR003852">
    <property type="entry name" value="Sig_transdc_His_kinase_KdpD_N"/>
</dbReference>
<dbReference type="AlphaFoldDB" id="A0A6L9GAG3"/>
<dbReference type="InterPro" id="IPR005467">
    <property type="entry name" value="His_kinase_dom"/>
</dbReference>
<evidence type="ECO:0000256" key="12">
    <source>
        <dbReference type="ARBA" id="ARBA00023012"/>
    </source>
</evidence>
<name>A0A6L9GAG3_9MICC</name>
<protein>
    <recommendedName>
        <fullName evidence="4">histidine kinase</fullName>
        <ecNumber evidence="4">2.7.13.3</ecNumber>
    </recommendedName>
</protein>
<keyword evidence="10" id="KW-0067">ATP-binding</keyword>
<dbReference type="Pfam" id="PF02518">
    <property type="entry name" value="HATPase_c"/>
    <property type="match status" value="1"/>
</dbReference>
<evidence type="ECO:0000256" key="8">
    <source>
        <dbReference type="ARBA" id="ARBA00022741"/>
    </source>
</evidence>
<evidence type="ECO:0000256" key="2">
    <source>
        <dbReference type="ARBA" id="ARBA00004141"/>
    </source>
</evidence>
<dbReference type="Pfam" id="PF02702">
    <property type="entry name" value="KdpD"/>
    <property type="match status" value="1"/>
</dbReference>
<dbReference type="InterPro" id="IPR036890">
    <property type="entry name" value="HATPase_C_sf"/>
</dbReference>
<evidence type="ECO:0000256" key="5">
    <source>
        <dbReference type="ARBA" id="ARBA00022553"/>
    </source>
</evidence>
<comment type="subcellular location">
    <subcellularLocation>
        <location evidence="3">Cell membrane</location>
    </subcellularLocation>
    <subcellularLocation>
        <location evidence="2">Membrane</location>
        <topology evidence="2">Multi-pass membrane protein</topology>
    </subcellularLocation>
</comment>
<dbReference type="InterPro" id="IPR036097">
    <property type="entry name" value="HisK_dim/P_sf"/>
</dbReference>
<dbReference type="InterPro" id="IPR006016">
    <property type="entry name" value="UspA"/>
</dbReference>
<evidence type="ECO:0000256" key="11">
    <source>
        <dbReference type="ARBA" id="ARBA00022989"/>
    </source>
</evidence>
<dbReference type="PANTHER" id="PTHR45569:SF1">
    <property type="entry name" value="SENSOR PROTEIN KDPD"/>
    <property type="match status" value="1"/>
</dbReference>
<sequence>MRSRSSRVGAAGRLKVFLGAAPGVGKSYAMFREGHRLAAEGRDVVVALAETHGRTETERMLGGLEIVERQEVEHRGMTLTEMDTDAVLARRPEVALVDELAHSNPAGCRNAKRYQDVQRLLEAGIDVLSTVNIQHVDSLNDVIEKITGVSQRETLPDAVLRAADEIEVVDLAPQALRGRLAEGSVYPAERIDAAMSNYFRLGNLTALRELTLLWMADEVDHALLDYRRLHGIDSSWQARENVLVSLSGGPEGQALIRRGARIAARSAGGTLIVVHVSTQDGLRRSDPHELGAQRLLAESLGGSYHQVVGEDIPAALLEFAREVNASQVVIGQSRRSRLQALFTGEGMGAGIIRAAGDIDVHIVSHAAAHGHRVLPRPGPPLSLRRRLLGFAVALVGGPLLTMLLTAFFSTDTLSAAALGYQLLVTLAAVAGGKWPALCTAIGSGVSLNFFFIEPLYTVTVYEPVHVLTLGLYVLTGLITSYVVDLAARQTRNARRSASESQMLQAVAGNVLRGQDAQHALLERTREAFGLKAARLVDAGREIDLVGAADGAPDQVLSVDDAAVLELYGSVPNTGRRLLQVVTAQLAALRELRALEDTASQLEPLAETDRVRSALLSAVSHDLRRPLAAAMAAVGSLKATDIQFSEEDRGELLSTADQSLHALAELVTDLLDVSRLQAGALAVHPQRIYVDEVILASLDELGAGPAQIQLDLDADLPAVDADPVLLQRALVNVLANALRFNAGKPVLVGSSALGDTVQIRVADSGPGVDEGRKKTMFLPFQRLGDTDNQTGLGLGLAVAKGFIEGMGGALYAEDTPGGGLTMVVDLLVSATQKDG</sequence>
<dbReference type="Pfam" id="PF00582">
    <property type="entry name" value="Usp"/>
    <property type="match status" value="1"/>
</dbReference>
<evidence type="ECO:0000256" key="6">
    <source>
        <dbReference type="ARBA" id="ARBA00022679"/>
    </source>
</evidence>
<organism evidence="16 17">
    <name type="scientific">Glutamicibacter soli</name>
    <dbReference type="NCBI Taxonomy" id="453836"/>
    <lineage>
        <taxon>Bacteria</taxon>
        <taxon>Bacillati</taxon>
        <taxon>Actinomycetota</taxon>
        <taxon>Actinomycetes</taxon>
        <taxon>Micrococcales</taxon>
        <taxon>Micrococcaceae</taxon>
        <taxon>Glutamicibacter</taxon>
    </lineage>
</organism>
<feature type="transmembrane region" description="Helical" evidence="14">
    <location>
        <begin position="464"/>
        <end position="487"/>
    </location>
</feature>
<dbReference type="SMART" id="SM00388">
    <property type="entry name" value="HisKA"/>
    <property type="match status" value="1"/>
</dbReference>
<feature type="domain" description="Histidine kinase" evidence="15">
    <location>
        <begin position="617"/>
        <end position="829"/>
    </location>
</feature>
<evidence type="ECO:0000313" key="17">
    <source>
        <dbReference type="Proteomes" id="UP000477543"/>
    </source>
</evidence>
<dbReference type="PANTHER" id="PTHR45569">
    <property type="entry name" value="SENSOR PROTEIN KDPD"/>
    <property type="match status" value="1"/>
</dbReference>
<dbReference type="PRINTS" id="PR00344">
    <property type="entry name" value="BCTRLSENSOR"/>
</dbReference>
<gene>
    <name evidence="16" type="ORF">GT020_09650</name>
</gene>
<dbReference type="Gene3D" id="1.10.287.130">
    <property type="match status" value="1"/>
</dbReference>
<keyword evidence="11 14" id="KW-1133">Transmembrane helix</keyword>
<evidence type="ECO:0000256" key="7">
    <source>
        <dbReference type="ARBA" id="ARBA00022692"/>
    </source>
</evidence>
<dbReference type="Pfam" id="PF13493">
    <property type="entry name" value="DUF4118"/>
    <property type="match status" value="1"/>
</dbReference>
<keyword evidence="8" id="KW-0547">Nucleotide-binding</keyword>
<evidence type="ECO:0000256" key="14">
    <source>
        <dbReference type="SAM" id="Phobius"/>
    </source>
</evidence>
<dbReference type="SUPFAM" id="SSF52402">
    <property type="entry name" value="Adenine nucleotide alpha hydrolases-like"/>
    <property type="match status" value="1"/>
</dbReference>
<dbReference type="InterPro" id="IPR004358">
    <property type="entry name" value="Sig_transdc_His_kin-like_C"/>
</dbReference>
<evidence type="ECO:0000256" key="1">
    <source>
        <dbReference type="ARBA" id="ARBA00000085"/>
    </source>
</evidence>
<evidence type="ECO:0000313" key="16">
    <source>
        <dbReference type="EMBL" id="NAZ16326.1"/>
    </source>
</evidence>
<dbReference type="GO" id="GO:0005524">
    <property type="term" value="F:ATP binding"/>
    <property type="evidence" value="ECO:0007669"/>
    <property type="project" value="UniProtKB-KW"/>
</dbReference>
<dbReference type="CDD" id="cd00075">
    <property type="entry name" value="HATPase"/>
    <property type="match status" value="1"/>
</dbReference>
<dbReference type="EC" id="2.7.13.3" evidence="4"/>
<dbReference type="InterPro" id="IPR025201">
    <property type="entry name" value="KdpD_TM"/>
</dbReference>
<dbReference type="SUPFAM" id="SSF47384">
    <property type="entry name" value="Homodimeric domain of signal transducing histidine kinase"/>
    <property type="match status" value="1"/>
</dbReference>
<dbReference type="CDD" id="cd00082">
    <property type="entry name" value="HisKA"/>
    <property type="match status" value="1"/>
</dbReference>